<accession>A0A388KGS9</accession>
<dbReference type="AlphaFoldDB" id="A0A388KGS9"/>
<evidence type="ECO:0000256" key="2">
    <source>
        <dbReference type="ARBA" id="ARBA00023002"/>
    </source>
</evidence>
<evidence type="ECO:0000313" key="4">
    <source>
        <dbReference type="EMBL" id="GBG69270.1"/>
    </source>
</evidence>
<dbReference type="InterPro" id="IPR020904">
    <property type="entry name" value="Sc_DH/Rdtase_CS"/>
</dbReference>
<dbReference type="OrthoDB" id="191139at2759"/>
<gene>
    <name evidence="4" type="ORF">CBR_g3969</name>
</gene>
<evidence type="ECO:0000256" key="1">
    <source>
        <dbReference type="ARBA" id="ARBA00006484"/>
    </source>
</evidence>
<feature type="compositionally biased region" description="Low complexity" evidence="3">
    <location>
        <begin position="36"/>
        <end position="57"/>
    </location>
</feature>
<dbReference type="InterPro" id="IPR002347">
    <property type="entry name" value="SDR_fam"/>
</dbReference>
<dbReference type="EMBL" id="BFEA01000112">
    <property type="protein sequence ID" value="GBG69270.1"/>
    <property type="molecule type" value="Genomic_DNA"/>
</dbReference>
<comment type="caution">
    <text evidence="4">The sequence shown here is derived from an EMBL/GenBank/DDBJ whole genome shotgun (WGS) entry which is preliminary data.</text>
</comment>
<reference evidence="4 5" key="1">
    <citation type="journal article" date="2018" name="Cell">
        <title>The Chara Genome: Secondary Complexity and Implications for Plant Terrestrialization.</title>
        <authorList>
            <person name="Nishiyama T."/>
            <person name="Sakayama H."/>
            <person name="Vries J.D."/>
            <person name="Buschmann H."/>
            <person name="Saint-Marcoux D."/>
            <person name="Ullrich K.K."/>
            <person name="Haas F.B."/>
            <person name="Vanderstraeten L."/>
            <person name="Becker D."/>
            <person name="Lang D."/>
            <person name="Vosolsobe S."/>
            <person name="Rombauts S."/>
            <person name="Wilhelmsson P.K.I."/>
            <person name="Janitza P."/>
            <person name="Kern R."/>
            <person name="Heyl A."/>
            <person name="Rumpler F."/>
            <person name="Villalobos L.I.A.C."/>
            <person name="Clay J.M."/>
            <person name="Skokan R."/>
            <person name="Toyoda A."/>
            <person name="Suzuki Y."/>
            <person name="Kagoshima H."/>
            <person name="Schijlen E."/>
            <person name="Tajeshwar N."/>
            <person name="Catarino B."/>
            <person name="Hetherington A.J."/>
            <person name="Saltykova A."/>
            <person name="Bonnot C."/>
            <person name="Breuninger H."/>
            <person name="Symeonidi A."/>
            <person name="Radhakrishnan G.V."/>
            <person name="Van Nieuwerburgh F."/>
            <person name="Deforce D."/>
            <person name="Chang C."/>
            <person name="Karol K.G."/>
            <person name="Hedrich R."/>
            <person name="Ulvskov P."/>
            <person name="Glockner G."/>
            <person name="Delwiche C.F."/>
            <person name="Petrasek J."/>
            <person name="Van de Peer Y."/>
            <person name="Friml J."/>
            <person name="Beilby M."/>
            <person name="Dolan L."/>
            <person name="Kohara Y."/>
            <person name="Sugano S."/>
            <person name="Fujiyama A."/>
            <person name="Delaux P.-M."/>
            <person name="Quint M."/>
            <person name="TheiBen G."/>
            <person name="Hagemann M."/>
            <person name="Harholt J."/>
            <person name="Dunand C."/>
            <person name="Zachgo S."/>
            <person name="Langdale J."/>
            <person name="Maumus F."/>
            <person name="Straeten D.V.D."/>
            <person name="Gould S.B."/>
            <person name="Rensing S.A."/>
        </authorList>
    </citation>
    <scope>NUCLEOTIDE SEQUENCE [LARGE SCALE GENOMIC DNA]</scope>
    <source>
        <strain evidence="4 5">S276</strain>
    </source>
</reference>
<dbReference type="Gramene" id="GBG69270">
    <property type="protein sequence ID" value="GBG69270"/>
    <property type="gene ID" value="CBR_g3969"/>
</dbReference>
<feature type="compositionally biased region" description="Basic and acidic residues" evidence="3">
    <location>
        <begin position="146"/>
        <end position="166"/>
    </location>
</feature>
<keyword evidence="5" id="KW-1185">Reference proteome</keyword>
<dbReference type="PROSITE" id="PS00061">
    <property type="entry name" value="ADH_SHORT"/>
    <property type="match status" value="1"/>
</dbReference>
<proteinExistence type="inferred from homology"/>
<sequence length="857" mass="92463">MEGVRGGSAALSSERRETKEQRRPEVENPSAVTRVPDPAAADAAGNSSGSRIAASSSPSPPNVLESLSREARFTWAAFHAGVVGGAELCRNAFETIADSVGQRGWRRSDRDPHHQRHQSGPLISAKRRTGSGAAFLDQRVGPGPADSDRSCRLTPRRRAEAGRRKEEEEEEEEQEEQEEEVRREAGGSRRSSSDSLAGKLGGKTWRESLAGKLCIVTGGTEGIGLMTCKELVRRGAHVIVASRSATDKEGEIRKEVLTSDERGAKDAEGEGERGGGSGGVEGRVEFMRLDLSSFRSVLEFSEKVRSRGVPVDILVNNAGVMTPPKRTVTEDGFEIQLQVNYLGHCLLTQQLLIDFCCRRQQNDRSSLGEGITSIPTQLSSLADADVADADVAGSCSSSSNKDGSNDNVTGASTFGFPASSVPQPLFSPARKLFSPAKLRVINMSSSTHHSGNIHFADLNFRRKYHAFHAYTQSKLAIDLWTKELHRRYRDRGVTAVCVHPGLVDTALARGYFGNLAPWPLSGWLGPLYPIFLKTSTQALETVMYAITAPPEEIGGAYVADARVSQCGRICHDAKLATKLWDAACAAARRCVAACRCHLPHLLPQARSWKESDAANVEEGEEDGQPSDEDHTVGRGEGISRQRCTGVESGRRPYPPMLYNHLPSHEIPLPPSDDDGSDPRSSTVPLGSGWTQDWMGSQLYRQATTPTYTDLLERRTSAGYDAGLVGLSFGLRSGSGQDVAPTVVVNPASGSNHTLPLVRAGGLSDNRGGCYRELADERRFVSPKRGSVSSAGVAASRTKTAGLAACRSTTPPDAIDGRGDNDDCSATEVMGRRVWDDHRQDWVCLQSRTGEKSGTMQS</sequence>
<dbReference type="PANTHER" id="PTHR24320">
    <property type="entry name" value="RETINOL DEHYDROGENASE"/>
    <property type="match status" value="1"/>
</dbReference>
<feature type="compositionally biased region" description="Basic and acidic residues" evidence="3">
    <location>
        <begin position="627"/>
        <end position="639"/>
    </location>
</feature>
<name>A0A388KGS9_CHABU</name>
<organism evidence="4 5">
    <name type="scientific">Chara braunii</name>
    <name type="common">Braun's stonewort</name>
    <dbReference type="NCBI Taxonomy" id="69332"/>
    <lineage>
        <taxon>Eukaryota</taxon>
        <taxon>Viridiplantae</taxon>
        <taxon>Streptophyta</taxon>
        <taxon>Charophyceae</taxon>
        <taxon>Charales</taxon>
        <taxon>Characeae</taxon>
        <taxon>Chara</taxon>
    </lineage>
</organism>
<protein>
    <submittedName>
        <fullName evidence="4">Uncharacterized protein</fullName>
    </submittedName>
</protein>
<feature type="compositionally biased region" description="Acidic residues" evidence="3">
    <location>
        <begin position="167"/>
        <end position="179"/>
    </location>
</feature>
<dbReference type="STRING" id="69332.A0A388KGS9"/>
<keyword evidence="2" id="KW-0560">Oxidoreductase</keyword>
<evidence type="ECO:0000256" key="3">
    <source>
        <dbReference type="SAM" id="MobiDB-lite"/>
    </source>
</evidence>
<dbReference type="InterPro" id="IPR036291">
    <property type="entry name" value="NAD(P)-bd_dom_sf"/>
</dbReference>
<feature type="region of interest" description="Disordered" evidence="3">
    <location>
        <begin position="609"/>
        <end position="688"/>
    </location>
</feature>
<dbReference type="GO" id="GO:0016491">
    <property type="term" value="F:oxidoreductase activity"/>
    <property type="evidence" value="ECO:0007669"/>
    <property type="project" value="UniProtKB-KW"/>
</dbReference>
<dbReference type="Proteomes" id="UP000265515">
    <property type="component" value="Unassembled WGS sequence"/>
</dbReference>
<feature type="region of interest" description="Disordered" evidence="3">
    <location>
        <begin position="258"/>
        <end position="280"/>
    </location>
</feature>
<feature type="compositionally biased region" description="Basic and acidic residues" evidence="3">
    <location>
        <begin position="258"/>
        <end position="273"/>
    </location>
</feature>
<feature type="compositionally biased region" description="Basic and acidic residues" evidence="3">
    <location>
        <begin position="13"/>
        <end position="26"/>
    </location>
</feature>
<dbReference type="Pfam" id="PF00106">
    <property type="entry name" value="adh_short"/>
    <property type="match status" value="3"/>
</dbReference>
<dbReference type="PANTHER" id="PTHR24320:SF286">
    <property type="entry name" value="NAD(P)-BINDING ROSSMANN-FOLD SUPERFAMILY PROTEIN"/>
    <property type="match status" value="1"/>
</dbReference>
<feature type="region of interest" description="Disordered" evidence="3">
    <location>
        <begin position="102"/>
        <end position="200"/>
    </location>
</feature>
<feature type="compositionally biased region" description="Acidic residues" evidence="3">
    <location>
        <begin position="615"/>
        <end position="626"/>
    </location>
</feature>
<feature type="region of interest" description="Disordered" evidence="3">
    <location>
        <begin position="1"/>
        <end position="65"/>
    </location>
</feature>
<evidence type="ECO:0000313" key="5">
    <source>
        <dbReference type="Proteomes" id="UP000265515"/>
    </source>
</evidence>
<dbReference type="SUPFAM" id="SSF51735">
    <property type="entry name" value="NAD(P)-binding Rossmann-fold domains"/>
    <property type="match status" value="2"/>
</dbReference>
<comment type="similarity">
    <text evidence="1">Belongs to the short-chain dehydrogenases/reductases (SDR) family.</text>
</comment>
<dbReference type="Gene3D" id="3.40.50.720">
    <property type="entry name" value="NAD(P)-binding Rossmann-like Domain"/>
    <property type="match status" value="2"/>
</dbReference>